<proteinExistence type="inferred from homology"/>
<dbReference type="EMBL" id="JBHTMP010000085">
    <property type="protein sequence ID" value="MFD1325581.1"/>
    <property type="molecule type" value="Genomic_DNA"/>
</dbReference>
<keyword evidence="1 8" id="KW-0004">4Fe-4S</keyword>
<feature type="binding site" evidence="8">
    <location>
        <position position="97"/>
    </location>
    <ligand>
        <name>substrate</name>
    </ligand>
</feature>
<keyword evidence="6 8" id="KW-0411">Iron-sulfur</keyword>
<reference evidence="11" key="1">
    <citation type="journal article" date="2019" name="Int. J. Syst. Evol. Microbiol.">
        <title>The Global Catalogue of Microorganisms (GCM) 10K type strain sequencing project: providing services to taxonomists for standard genome sequencing and annotation.</title>
        <authorList>
            <consortium name="The Broad Institute Genomics Platform"/>
            <consortium name="The Broad Institute Genome Sequencing Center for Infectious Disease"/>
            <person name="Wu L."/>
            <person name="Ma J."/>
        </authorList>
    </citation>
    <scope>NUCLEOTIDE SEQUENCE [LARGE SCALE GENOMIC DNA]</scope>
    <source>
        <strain evidence="11">JCM 31037</strain>
    </source>
</reference>
<evidence type="ECO:0000256" key="3">
    <source>
        <dbReference type="ARBA" id="ARBA00022723"/>
    </source>
</evidence>
<dbReference type="InterPro" id="IPR013785">
    <property type="entry name" value="Aldolase_TIM"/>
</dbReference>
<dbReference type="InterPro" id="IPR007197">
    <property type="entry name" value="rSAM"/>
</dbReference>
<comment type="pathway">
    <text evidence="8">Purine metabolism; 7-cyano-7-deazaguanine biosynthesis.</text>
</comment>
<sequence>MTAPSTPAVPPVPVDSPALPLLVAETFGPTFQGEGPSTGHQALFLRLSRCNLSCPRCDTPYTWDTSRFDLRGHTTRRSAEEVVRWVLTQPTRLLVITGGEPLLQQDRLLPVVKAVTEAGRRVEIETNGTVAPLPDLVASMAAFNVSPKLLGFAGPRDGLRRINPIALSALTASGRAVFKFVATSTAELEEIARLQDRFGLDPVWVMPEGTSSDEVLTGMRNLADAIRARGWHLSSRLHVLLWEDTRGR</sequence>
<comment type="caution">
    <text evidence="10">The sequence shown here is derived from an EMBL/GenBank/DDBJ whole genome shotgun (WGS) entry which is preliminary data.</text>
</comment>
<feature type="binding site" evidence="8">
    <location>
        <position position="57"/>
    </location>
    <ligand>
        <name>[4Fe-4S] cluster</name>
        <dbReference type="ChEBI" id="CHEBI:49883"/>
        <note>4Fe-4S-S-AdoMet</note>
    </ligand>
</feature>
<dbReference type="PANTHER" id="PTHR42836">
    <property type="entry name" value="7-CARBOXY-7-DEAZAGUANINE SYNTHASE"/>
    <property type="match status" value="1"/>
</dbReference>
<feature type="binding site" evidence="8">
    <location>
        <position position="59"/>
    </location>
    <ligand>
        <name>Mg(2+)</name>
        <dbReference type="ChEBI" id="CHEBI:18420"/>
    </ligand>
</feature>
<protein>
    <recommendedName>
        <fullName evidence="8">7-carboxy-7-deazaguanine synthase</fullName>
        <shortName evidence="8">CDG synthase</shortName>
        <ecNumber evidence="8">4.3.99.3</ecNumber>
    </recommendedName>
    <alternativeName>
        <fullName evidence="8">Queuosine biosynthesis protein QueE</fullName>
    </alternativeName>
</protein>
<evidence type="ECO:0000256" key="4">
    <source>
        <dbReference type="ARBA" id="ARBA00022842"/>
    </source>
</evidence>
<evidence type="ECO:0000313" key="11">
    <source>
        <dbReference type="Proteomes" id="UP001597260"/>
    </source>
</evidence>
<evidence type="ECO:0000256" key="8">
    <source>
        <dbReference type="HAMAP-Rule" id="MF_00917"/>
    </source>
</evidence>
<dbReference type="HAMAP" id="MF_00917">
    <property type="entry name" value="QueE"/>
    <property type="match status" value="1"/>
</dbReference>
<dbReference type="EC" id="4.3.99.3" evidence="8"/>
<evidence type="ECO:0000256" key="6">
    <source>
        <dbReference type="ARBA" id="ARBA00023014"/>
    </source>
</evidence>
<keyword evidence="11" id="KW-1185">Reference proteome</keyword>
<organism evidence="10 11">
    <name type="scientific">Micromonospora sonneratiae</name>
    <dbReference type="NCBI Taxonomy" id="1184706"/>
    <lineage>
        <taxon>Bacteria</taxon>
        <taxon>Bacillati</taxon>
        <taxon>Actinomycetota</taxon>
        <taxon>Actinomycetes</taxon>
        <taxon>Micromonosporales</taxon>
        <taxon>Micromonosporaceae</taxon>
        <taxon>Micromonospora</taxon>
    </lineage>
</organism>
<dbReference type="InterPro" id="IPR058240">
    <property type="entry name" value="rSAM_sf"/>
</dbReference>
<accession>A0ABW3YPQ9</accession>
<feature type="binding site" evidence="8">
    <location>
        <begin position="146"/>
        <end position="148"/>
    </location>
    <ligand>
        <name>S-adenosyl-L-methionine</name>
        <dbReference type="ChEBI" id="CHEBI:59789"/>
    </ligand>
</feature>
<comment type="cofactor">
    <cofactor evidence="8">
        <name>Mg(2+)</name>
        <dbReference type="ChEBI" id="CHEBI:18420"/>
    </cofactor>
</comment>
<keyword evidence="8" id="KW-0671">Queuosine biosynthesis</keyword>
<comment type="caution">
    <text evidence="8">Lacks conserved residue(s) required for the propagation of feature annotation.</text>
</comment>
<name>A0ABW3YPQ9_9ACTN</name>
<comment type="subunit">
    <text evidence="8">Homodimer.</text>
</comment>
<feature type="domain" description="Radical SAM core" evidence="9">
    <location>
        <begin position="37"/>
        <end position="244"/>
    </location>
</feature>
<dbReference type="RefSeq" id="WP_377578177.1">
    <property type="nucleotide sequence ID" value="NZ_JBHTMP010000085.1"/>
</dbReference>
<dbReference type="Gene3D" id="3.20.20.70">
    <property type="entry name" value="Aldolase class I"/>
    <property type="match status" value="1"/>
</dbReference>
<dbReference type="Pfam" id="PF04055">
    <property type="entry name" value="Radical_SAM"/>
    <property type="match status" value="1"/>
</dbReference>
<feature type="binding site" evidence="8">
    <location>
        <position position="99"/>
    </location>
    <ligand>
        <name>S-adenosyl-L-methionine</name>
        <dbReference type="ChEBI" id="CHEBI:59789"/>
    </ligand>
</feature>
<evidence type="ECO:0000256" key="7">
    <source>
        <dbReference type="ARBA" id="ARBA00023239"/>
    </source>
</evidence>
<keyword evidence="7 8" id="KW-0456">Lyase</keyword>
<evidence type="ECO:0000256" key="5">
    <source>
        <dbReference type="ARBA" id="ARBA00023004"/>
    </source>
</evidence>
<feature type="binding site" evidence="8">
    <location>
        <position position="50"/>
    </location>
    <ligand>
        <name>[4Fe-4S] cluster</name>
        <dbReference type="ChEBI" id="CHEBI:49883"/>
        <note>4Fe-4S-S-AdoMet</note>
    </ligand>
</feature>
<dbReference type="PANTHER" id="PTHR42836:SF1">
    <property type="entry name" value="7-CARBOXY-7-DEAZAGUANINE SYNTHASE"/>
    <property type="match status" value="1"/>
</dbReference>
<dbReference type="SUPFAM" id="SSF102114">
    <property type="entry name" value="Radical SAM enzymes"/>
    <property type="match status" value="1"/>
</dbReference>
<feature type="binding site" evidence="8">
    <location>
        <position position="54"/>
    </location>
    <ligand>
        <name>[4Fe-4S] cluster</name>
        <dbReference type="ChEBI" id="CHEBI:49883"/>
        <note>4Fe-4S-S-AdoMet</note>
    </ligand>
</feature>
<keyword evidence="3 8" id="KW-0479">Metal-binding</keyword>
<comment type="cofactor">
    <cofactor evidence="8">
        <name>S-adenosyl-L-methionine</name>
        <dbReference type="ChEBI" id="CHEBI:59789"/>
    </cofactor>
    <text evidence="8">Binds 1 S-adenosyl-L-methionine per subunit.</text>
</comment>
<gene>
    <name evidence="8" type="primary">queE</name>
    <name evidence="10" type="ORF">ACFQ4H_31320</name>
</gene>
<evidence type="ECO:0000256" key="2">
    <source>
        <dbReference type="ARBA" id="ARBA00022691"/>
    </source>
</evidence>
<dbReference type="PIRSF" id="PIRSF000370">
    <property type="entry name" value="QueE"/>
    <property type="match status" value="1"/>
</dbReference>
<evidence type="ECO:0000259" key="9">
    <source>
        <dbReference type="PROSITE" id="PS51918"/>
    </source>
</evidence>
<comment type="function">
    <text evidence="8">Catalyzes the complex heterocyclic radical-mediated conversion of 6-carboxy-5,6,7,8-tetrahydropterin (CPH4) to 7-carboxy-7-deazaguanine (CDG), a step common to the biosynthetic pathways of all 7-deazapurine-containing compounds.</text>
</comment>
<feature type="binding site" evidence="8">
    <location>
        <begin position="31"/>
        <end position="33"/>
    </location>
    <ligand>
        <name>substrate</name>
    </ligand>
</feature>
<dbReference type="SFLD" id="SFLDS00029">
    <property type="entry name" value="Radical_SAM"/>
    <property type="match status" value="1"/>
</dbReference>
<dbReference type="Proteomes" id="UP001597260">
    <property type="component" value="Unassembled WGS sequence"/>
</dbReference>
<comment type="similarity">
    <text evidence="8">Belongs to the radical SAM superfamily. 7-carboxy-7-deazaguanine synthase family.</text>
</comment>
<keyword evidence="5 8" id="KW-0408">Iron</keyword>
<keyword evidence="2 8" id="KW-0949">S-adenosyl-L-methionine</keyword>
<comment type="cofactor">
    <cofactor evidence="8">
        <name>[4Fe-4S] cluster</name>
        <dbReference type="ChEBI" id="CHEBI:49883"/>
    </cofactor>
    <text evidence="8">Binds 1 [4Fe-4S] cluster. The cluster is coordinated with 3 cysteines and an exchangeable S-adenosyl-L-methionine.</text>
</comment>
<dbReference type="CDD" id="cd01335">
    <property type="entry name" value="Radical_SAM"/>
    <property type="match status" value="1"/>
</dbReference>
<evidence type="ECO:0000256" key="1">
    <source>
        <dbReference type="ARBA" id="ARBA00022485"/>
    </source>
</evidence>
<evidence type="ECO:0000313" key="10">
    <source>
        <dbReference type="EMBL" id="MFD1325581.1"/>
    </source>
</evidence>
<comment type="catalytic activity">
    <reaction evidence="8">
        <text>6-carboxy-5,6,7,8-tetrahydropterin + H(+) = 7-carboxy-7-carbaguanine + NH4(+)</text>
        <dbReference type="Rhea" id="RHEA:27974"/>
        <dbReference type="ChEBI" id="CHEBI:15378"/>
        <dbReference type="ChEBI" id="CHEBI:28938"/>
        <dbReference type="ChEBI" id="CHEBI:61032"/>
        <dbReference type="ChEBI" id="CHEBI:61036"/>
        <dbReference type="EC" id="4.3.99.3"/>
    </reaction>
</comment>
<feature type="binding site" evidence="8">
    <location>
        <position position="46"/>
    </location>
    <ligand>
        <name>substrate</name>
    </ligand>
</feature>
<dbReference type="PROSITE" id="PS51918">
    <property type="entry name" value="RADICAL_SAM"/>
    <property type="match status" value="1"/>
</dbReference>
<keyword evidence="4 8" id="KW-0460">Magnesium</keyword>
<dbReference type="InterPro" id="IPR024924">
    <property type="entry name" value="7-CO-7-deazaguanine_synth-like"/>
</dbReference>